<gene>
    <name evidence="1" type="ORF">HPB50_023239</name>
</gene>
<reference evidence="1" key="1">
    <citation type="submission" date="2020-05" db="EMBL/GenBank/DDBJ databases">
        <title>Large-scale comparative analyses of tick genomes elucidate their genetic diversity and vector capacities.</title>
        <authorList>
            <person name="Jia N."/>
            <person name="Wang J."/>
            <person name="Shi W."/>
            <person name="Du L."/>
            <person name="Sun Y."/>
            <person name="Zhan W."/>
            <person name="Jiang J."/>
            <person name="Wang Q."/>
            <person name="Zhang B."/>
            <person name="Ji P."/>
            <person name="Sakyi L.B."/>
            <person name="Cui X."/>
            <person name="Yuan T."/>
            <person name="Jiang B."/>
            <person name="Yang W."/>
            <person name="Lam T.T.-Y."/>
            <person name="Chang Q."/>
            <person name="Ding S."/>
            <person name="Wang X."/>
            <person name="Zhu J."/>
            <person name="Ruan X."/>
            <person name="Zhao L."/>
            <person name="Wei J."/>
            <person name="Que T."/>
            <person name="Du C."/>
            <person name="Cheng J."/>
            <person name="Dai P."/>
            <person name="Han X."/>
            <person name="Huang E."/>
            <person name="Gao Y."/>
            <person name="Liu J."/>
            <person name="Shao H."/>
            <person name="Ye R."/>
            <person name="Li L."/>
            <person name="Wei W."/>
            <person name="Wang X."/>
            <person name="Wang C."/>
            <person name="Yang T."/>
            <person name="Huo Q."/>
            <person name="Li W."/>
            <person name="Guo W."/>
            <person name="Chen H."/>
            <person name="Zhou L."/>
            <person name="Ni X."/>
            <person name="Tian J."/>
            <person name="Zhou Y."/>
            <person name="Sheng Y."/>
            <person name="Liu T."/>
            <person name="Pan Y."/>
            <person name="Xia L."/>
            <person name="Li J."/>
            <person name="Zhao F."/>
            <person name="Cao W."/>
        </authorList>
    </citation>
    <scope>NUCLEOTIDE SEQUENCE</scope>
    <source>
        <strain evidence="1">Hyas-2018</strain>
    </source>
</reference>
<keyword evidence="2" id="KW-1185">Reference proteome</keyword>
<proteinExistence type="predicted"/>
<evidence type="ECO:0000313" key="1">
    <source>
        <dbReference type="EMBL" id="KAH6948234.1"/>
    </source>
</evidence>
<sequence>MHPQLQDLVEGKQFANLEELAKAADGLMERYWRRFQYKPRPPPTDQVTRDLAFRPAANGPGLSGAPPRVMAAAAAPFQHSVGGILLAVAPRGDTTVLPPGPAAQIARFCYQATFPYAATAARIPTTFGGIDHMGRECPSGRRKGPPRFYQCNGIGHIRYQCPGNGRR</sequence>
<name>A0ACB7TTJ0_HYAAI</name>
<protein>
    <submittedName>
        <fullName evidence="1">Uncharacterized protein</fullName>
    </submittedName>
</protein>
<dbReference type="Proteomes" id="UP000821845">
    <property type="component" value="Chromosome 1"/>
</dbReference>
<dbReference type="EMBL" id="CM023481">
    <property type="protein sequence ID" value="KAH6948234.1"/>
    <property type="molecule type" value="Genomic_DNA"/>
</dbReference>
<evidence type="ECO:0000313" key="2">
    <source>
        <dbReference type="Proteomes" id="UP000821845"/>
    </source>
</evidence>
<organism evidence="1 2">
    <name type="scientific">Hyalomma asiaticum</name>
    <name type="common">Tick</name>
    <dbReference type="NCBI Taxonomy" id="266040"/>
    <lineage>
        <taxon>Eukaryota</taxon>
        <taxon>Metazoa</taxon>
        <taxon>Ecdysozoa</taxon>
        <taxon>Arthropoda</taxon>
        <taxon>Chelicerata</taxon>
        <taxon>Arachnida</taxon>
        <taxon>Acari</taxon>
        <taxon>Parasitiformes</taxon>
        <taxon>Ixodida</taxon>
        <taxon>Ixodoidea</taxon>
        <taxon>Ixodidae</taxon>
        <taxon>Hyalomminae</taxon>
        <taxon>Hyalomma</taxon>
    </lineage>
</organism>
<accession>A0ACB7TTJ0</accession>
<comment type="caution">
    <text evidence="1">The sequence shown here is derived from an EMBL/GenBank/DDBJ whole genome shotgun (WGS) entry which is preliminary data.</text>
</comment>